<keyword evidence="1" id="KW-0808">Transferase</keyword>
<evidence type="ECO:0000313" key="1">
    <source>
        <dbReference type="EMBL" id="RCS58141.1"/>
    </source>
</evidence>
<name>A0A368L3H5_9BURK</name>
<gene>
    <name evidence="1" type="ORF">DU000_04715</name>
</gene>
<proteinExistence type="predicted"/>
<comment type="caution">
    <text evidence="1">The sequence shown here is derived from an EMBL/GenBank/DDBJ whole genome shotgun (WGS) entry which is preliminary data.</text>
</comment>
<accession>A0A368L3H5</accession>
<dbReference type="InterPro" id="IPR016181">
    <property type="entry name" value="Acyl_CoA_acyltransferase"/>
</dbReference>
<dbReference type="Gene3D" id="3.40.630.30">
    <property type="match status" value="1"/>
</dbReference>
<dbReference type="InterPro" id="IPR007434">
    <property type="entry name" value="FemAB-like"/>
</dbReference>
<dbReference type="SUPFAM" id="SSF55729">
    <property type="entry name" value="Acyl-CoA N-acyltransferases (Nat)"/>
    <property type="match status" value="1"/>
</dbReference>
<organism evidence="1 2">
    <name type="scientific">Parvibium lacunae</name>
    <dbReference type="NCBI Taxonomy" id="1888893"/>
    <lineage>
        <taxon>Bacteria</taxon>
        <taxon>Pseudomonadati</taxon>
        <taxon>Pseudomonadota</taxon>
        <taxon>Betaproteobacteria</taxon>
        <taxon>Burkholderiales</taxon>
        <taxon>Alcaligenaceae</taxon>
        <taxon>Parvibium</taxon>
    </lineage>
</organism>
<dbReference type="RefSeq" id="WP_114402226.1">
    <property type="nucleotide sequence ID" value="NZ_QPGB01000002.1"/>
</dbReference>
<reference evidence="1 2" key="1">
    <citation type="journal article" date="2018" name="Int. J. Syst. Evol. Microbiol.">
        <title>Parvibium lacunae gen. nov., sp. nov., a new member of the family Alcaligenaceae isolated from a freshwater pond.</title>
        <authorList>
            <person name="Chen W.M."/>
            <person name="Xie P.B."/>
            <person name="Hsu M.Y."/>
            <person name="Sheu S.Y."/>
        </authorList>
    </citation>
    <scope>NUCLEOTIDE SEQUENCE [LARGE SCALE GENOMIC DNA]</scope>
    <source>
        <strain evidence="1 2">KMB9</strain>
    </source>
</reference>
<dbReference type="Pfam" id="PF04339">
    <property type="entry name" value="FemAB_like"/>
    <property type="match status" value="1"/>
</dbReference>
<dbReference type="EMBL" id="QPGB01000002">
    <property type="protein sequence ID" value="RCS58141.1"/>
    <property type="molecule type" value="Genomic_DNA"/>
</dbReference>
<evidence type="ECO:0000313" key="2">
    <source>
        <dbReference type="Proteomes" id="UP000252357"/>
    </source>
</evidence>
<dbReference type="PANTHER" id="PTHR47017:SF1">
    <property type="entry name" value="ACYL-COA"/>
    <property type="match status" value="1"/>
</dbReference>
<dbReference type="PANTHER" id="PTHR47017">
    <property type="entry name" value="ACYL-COA"/>
    <property type="match status" value="1"/>
</dbReference>
<protein>
    <submittedName>
        <fullName evidence="1">N-acetyltransferase</fullName>
    </submittedName>
</protein>
<sequence>MQTPSDITPTGAAASPYEIKWLNTISDCPATSWNALLHPKHTDMGGQVFARHEFLAALETAGCVSRQTGWQPRHLTVWEPATENQAARLVAACPLYLKTHSYGEFVFDWSWAEAYQRHSLAYYPKLLCAVPFTPVRGPRLLAETPALQALLISTLQTAVRELGLSSLHLLFPPNAQTSPLSEAGWALRTSVQFHWQNQGFAHFEDYLQGLTQKKRKNIRQERRYAAQHGLQYQHLSGAEMREQDWADFYACYAHTYHVRGNPPYLNQAFFTLLGQHLPEHVQVIFATDPQQSQRRVAAVFLMVDHTLDTPTAYGRYWGALGDYPYLHFELAYYQSIEYCIRHGIQRFEGGAQGEHKMARGFMPEPLLSGHWMAHPGFHEAVADFVAAETKGMQHYLDELAEHSPLNHSSLTLRVA</sequence>
<dbReference type="AlphaFoldDB" id="A0A368L3H5"/>
<keyword evidence="2" id="KW-1185">Reference proteome</keyword>
<dbReference type="OrthoDB" id="9776898at2"/>
<dbReference type="Proteomes" id="UP000252357">
    <property type="component" value="Unassembled WGS sequence"/>
</dbReference>
<dbReference type="GO" id="GO:0016740">
    <property type="term" value="F:transferase activity"/>
    <property type="evidence" value="ECO:0007669"/>
    <property type="project" value="UniProtKB-KW"/>
</dbReference>